<dbReference type="CDD" id="cd00796">
    <property type="entry name" value="INT_Rci_Hp1_C"/>
    <property type="match status" value="1"/>
</dbReference>
<dbReference type="Proteomes" id="UP000826722">
    <property type="component" value="Chromosome"/>
</dbReference>
<dbReference type="EMBL" id="AP024110">
    <property type="protein sequence ID" value="BCM25491.1"/>
    <property type="molecule type" value="Genomic_DNA"/>
</dbReference>
<dbReference type="PANTHER" id="PTHR30349">
    <property type="entry name" value="PHAGE INTEGRASE-RELATED"/>
    <property type="match status" value="1"/>
</dbReference>
<dbReference type="PROSITE" id="PS51900">
    <property type="entry name" value="CB"/>
    <property type="match status" value="1"/>
</dbReference>
<proteinExistence type="inferred from homology"/>
<feature type="domain" description="Core-binding (CB)" evidence="7">
    <location>
        <begin position="59"/>
        <end position="137"/>
    </location>
</feature>
<accession>A0A8D5G9D0</accession>
<dbReference type="PROSITE" id="PS51898">
    <property type="entry name" value="TYR_RECOMBINASE"/>
    <property type="match status" value="1"/>
</dbReference>
<name>A0A8D5G9D0_9PROT</name>
<comment type="similarity">
    <text evidence="1">Belongs to the 'phage' integrase family.</text>
</comment>
<dbReference type="GO" id="GO:0015074">
    <property type="term" value="P:DNA integration"/>
    <property type="evidence" value="ECO:0007669"/>
    <property type="project" value="UniProtKB-KW"/>
</dbReference>
<dbReference type="KEGG" id="mpau:ZMTM_17500"/>
<dbReference type="SUPFAM" id="SSF56349">
    <property type="entry name" value="DNA breaking-rejoining enzymes"/>
    <property type="match status" value="1"/>
</dbReference>
<feature type="domain" description="Tyr recombinase" evidence="6">
    <location>
        <begin position="157"/>
        <end position="325"/>
    </location>
</feature>
<evidence type="ECO:0000256" key="5">
    <source>
        <dbReference type="PROSITE-ProRule" id="PRU01248"/>
    </source>
</evidence>
<protein>
    <submittedName>
        <fullName evidence="8">Integrase</fullName>
    </submittedName>
</protein>
<dbReference type="Gene3D" id="1.10.150.130">
    <property type="match status" value="1"/>
</dbReference>
<evidence type="ECO:0000256" key="1">
    <source>
        <dbReference type="ARBA" id="ARBA00008857"/>
    </source>
</evidence>
<dbReference type="Gene3D" id="1.10.443.10">
    <property type="entry name" value="Intergrase catalytic core"/>
    <property type="match status" value="1"/>
</dbReference>
<reference evidence="8" key="1">
    <citation type="journal article" date="2021" name="Arch. Microbiol.">
        <title>Methyloradius palustris gen. nov., sp. nov., a methanol-oxidizing bacterium isolated from snow.</title>
        <authorList>
            <person name="Miyadera T."/>
            <person name="Kojima H."/>
            <person name="Fukui M."/>
        </authorList>
    </citation>
    <scope>NUCLEOTIDE SEQUENCE</scope>
    <source>
        <strain evidence="8">Zm11</strain>
    </source>
</reference>
<keyword evidence="4" id="KW-0233">DNA recombination</keyword>
<evidence type="ECO:0000259" key="7">
    <source>
        <dbReference type="PROSITE" id="PS51900"/>
    </source>
</evidence>
<evidence type="ECO:0000256" key="3">
    <source>
        <dbReference type="ARBA" id="ARBA00023125"/>
    </source>
</evidence>
<dbReference type="InterPro" id="IPR013762">
    <property type="entry name" value="Integrase-like_cat_sf"/>
</dbReference>
<evidence type="ECO:0000256" key="2">
    <source>
        <dbReference type="ARBA" id="ARBA00022908"/>
    </source>
</evidence>
<evidence type="ECO:0000313" key="9">
    <source>
        <dbReference type="Proteomes" id="UP000826722"/>
    </source>
</evidence>
<dbReference type="InterPro" id="IPR050090">
    <property type="entry name" value="Tyrosine_recombinase_XerCD"/>
</dbReference>
<dbReference type="GO" id="GO:0006310">
    <property type="term" value="P:DNA recombination"/>
    <property type="evidence" value="ECO:0007669"/>
    <property type="project" value="UniProtKB-KW"/>
</dbReference>
<dbReference type="InterPro" id="IPR002104">
    <property type="entry name" value="Integrase_catalytic"/>
</dbReference>
<evidence type="ECO:0000259" key="6">
    <source>
        <dbReference type="PROSITE" id="PS51898"/>
    </source>
</evidence>
<keyword evidence="9" id="KW-1185">Reference proteome</keyword>
<dbReference type="PANTHER" id="PTHR30349:SF64">
    <property type="entry name" value="PROPHAGE INTEGRASE INTD-RELATED"/>
    <property type="match status" value="1"/>
</dbReference>
<dbReference type="AlphaFoldDB" id="A0A8D5G9D0"/>
<keyword evidence="3 5" id="KW-0238">DNA-binding</keyword>
<evidence type="ECO:0000256" key="4">
    <source>
        <dbReference type="ARBA" id="ARBA00023172"/>
    </source>
</evidence>
<dbReference type="InterPro" id="IPR010998">
    <property type="entry name" value="Integrase_recombinase_N"/>
</dbReference>
<organism evidence="8 9">
    <name type="scientific">Methyloradius palustris</name>
    <dbReference type="NCBI Taxonomy" id="2778876"/>
    <lineage>
        <taxon>Bacteria</taxon>
        <taxon>Pseudomonadati</taxon>
        <taxon>Pseudomonadota</taxon>
        <taxon>Betaproteobacteria</taxon>
        <taxon>Nitrosomonadales</taxon>
        <taxon>Methylophilaceae</taxon>
        <taxon>Methyloradius</taxon>
    </lineage>
</organism>
<keyword evidence="2" id="KW-0229">DNA integration</keyword>
<dbReference type="InterPro" id="IPR011010">
    <property type="entry name" value="DNA_brk_join_enz"/>
</dbReference>
<evidence type="ECO:0000313" key="8">
    <source>
        <dbReference type="EMBL" id="BCM25491.1"/>
    </source>
</evidence>
<dbReference type="InterPro" id="IPR044068">
    <property type="entry name" value="CB"/>
</dbReference>
<dbReference type="RefSeq" id="WP_221763574.1">
    <property type="nucleotide sequence ID" value="NZ_AP024110.1"/>
</dbReference>
<dbReference type="GO" id="GO:0003677">
    <property type="term" value="F:DNA binding"/>
    <property type="evidence" value="ECO:0007669"/>
    <property type="project" value="UniProtKB-UniRule"/>
</dbReference>
<gene>
    <name evidence="8" type="ORF">ZMTM_17500</name>
</gene>
<sequence>MSLYKRKDSANWWVKVSVLGCKPIQQSTGTTDKQKASEYEAKLKNNLWEQKRLGTKPRYTWEEAVVRYIEETSHKSSHSSDIHHFRWLSTYLANKYLDEIDRSLLDSITAIRQKTGVTNATVNRCMQVVSRVLRRAALDWEWLARASKVRSLPEPQKRIRWLTVDEATKLLNELPPHLEAMVRFSLATGLRQSNVYNLQWSQIDLARHQAWIYADQAKGGKAIAVPLSSEAIQVLRGQLFNQKSHVFTYRGQPITNVKGRAWRKALVRAGIDNFRWHDLRHTWASWHVQNGTPLHVLQQLGGWQSLEMVQKYAHLSSEHLAPYVERVSGLNVNDGVTDVATFQLRKG</sequence>
<dbReference type="Pfam" id="PF00589">
    <property type="entry name" value="Phage_integrase"/>
    <property type="match status" value="1"/>
</dbReference>